<dbReference type="Proteomes" id="UP000293583">
    <property type="component" value="Unassembled WGS sequence"/>
</dbReference>
<dbReference type="SUPFAM" id="SSF56935">
    <property type="entry name" value="Porins"/>
    <property type="match status" value="1"/>
</dbReference>
<name>A0A4V2IVL0_9BACT</name>
<dbReference type="Gene3D" id="2.40.160.60">
    <property type="entry name" value="Outer membrane protein transport protein (OMPP1/FadL/TodX)"/>
    <property type="match status" value="1"/>
</dbReference>
<proteinExistence type="predicted"/>
<comment type="caution">
    <text evidence="1">The sequence shown here is derived from an EMBL/GenBank/DDBJ whole genome shotgun (WGS) entry which is preliminary data.</text>
</comment>
<evidence type="ECO:0008006" key="3">
    <source>
        <dbReference type="Google" id="ProtNLM"/>
    </source>
</evidence>
<accession>A0A4V2IVL0</accession>
<reference evidence="1 2" key="1">
    <citation type="submission" date="2019-02" db="EMBL/GenBank/DDBJ databases">
        <title>Genome of a new Bacteroidetes strain.</title>
        <authorList>
            <person name="Pitt A."/>
        </authorList>
    </citation>
    <scope>NUCLEOTIDE SEQUENCE [LARGE SCALE GENOMIC DNA]</scope>
    <source>
        <strain evidence="1 2">103A-SOEBACH</strain>
    </source>
</reference>
<keyword evidence="2" id="KW-1185">Reference proteome</keyword>
<evidence type="ECO:0000313" key="2">
    <source>
        <dbReference type="Proteomes" id="UP000293583"/>
    </source>
</evidence>
<gene>
    <name evidence="1" type="ORF">EWU20_09635</name>
</gene>
<dbReference type="RefSeq" id="WP_130896035.1">
    <property type="nucleotide sequence ID" value="NZ_JAANOL010000001.1"/>
</dbReference>
<organism evidence="1 2">
    <name type="scientific">Aquirufa antheringensis</name>
    <dbReference type="NCBI Taxonomy" id="2516559"/>
    <lineage>
        <taxon>Bacteria</taxon>
        <taxon>Pseudomonadati</taxon>
        <taxon>Bacteroidota</taxon>
        <taxon>Cytophagia</taxon>
        <taxon>Cytophagales</taxon>
        <taxon>Flectobacillaceae</taxon>
        <taxon>Aquirufa</taxon>
    </lineage>
</organism>
<dbReference type="OrthoDB" id="1491239at2"/>
<protein>
    <recommendedName>
        <fullName evidence="3">Aromatic hydrocarbon degradation protein</fullName>
    </recommendedName>
</protein>
<evidence type="ECO:0000313" key="1">
    <source>
        <dbReference type="EMBL" id="TBH72075.1"/>
    </source>
</evidence>
<sequence>MNFISLNQPITLLKTLRSLLIVFLLTAAPAVFAQTILNSPYSYLGMGEIQKSENVTNMMMGGIGVSNSNGIYTNVVNPALLARNRWTNLEVGINTEYKTLQDYRQQQKVFGGNYQSLNLTLPITSRWTMAVGIRPHSAVEYETRSYRRLNLLGVDSLIYSYKGSGGVSKVSISNGVRIYKEFYVGLQMDYLFGQVNRNVATQNMSDGQYYKVQLEDLTSYSDFQFKAGFAYRANLKPDLFLNLGATLDVNSTLNASQVKRFATMDLSGLTVINADTLEKSTAFVQQIPVAKRFGLSLEKAAKWMVGVDYSYTDWSKVNNNLGRSATLPASHKVAVGGEYTPDIESISSFIKRTTYRMGASYEKTPYDYLGNGNYAVDKNLSFGVALPLRNLSFLNIAYQVGRRGLVSENGMEEQYHRLTLGLTFSDLWFQKQKIN</sequence>
<dbReference type="AlphaFoldDB" id="A0A4V2IVL0"/>
<dbReference type="EMBL" id="SEWY01000004">
    <property type="protein sequence ID" value="TBH72075.1"/>
    <property type="molecule type" value="Genomic_DNA"/>
</dbReference>